<evidence type="ECO:0000313" key="2">
    <source>
        <dbReference type="Proteomes" id="UP001056766"/>
    </source>
</evidence>
<accession>A0A9E5DCQ9</accession>
<protein>
    <submittedName>
        <fullName evidence="1">Uncharacterized protein</fullName>
    </submittedName>
</protein>
<gene>
    <name evidence="1" type="ORF">KDK67_10800</name>
</gene>
<reference evidence="1" key="2">
    <citation type="submission" date="2021-04" db="EMBL/GenBank/DDBJ databases">
        <authorList>
            <person name="Dong X."/>
        </authorList>
    </citation>
    <scope>NUCLEOTIDE SEQUENCE</scope>
    <source>
        <strain evidence="1">LLY</strain>
    </source>
</reference>
<dbReference type="RefSeq" id="WP_250868818.1">
    <property type="nucleotide sequence ID" value="NZ_JAGSOI010000050.1"/>
</dbReference>
<evidence type="ECO:0000313" key="1">
    <source>
        <dbReference type="EMBL" id="MCM1987463.1"/>
    </source>
</evidence>
<dbReference type="EMBL" id="JAGSOI010000050">
    <property type="protein sequence ID" value="MCM1987463.1"/>
    <property type="molecule type" value="Genomic_DNA"/>
</dbReference>
<dbReference type="Proteomes" id="UP001056766">
    <property type="component" value="Unassembled WGS sequence"/>
</dbReference>
<dbReference type="AlphaFoldDB" id="A0A9E5DCQ9"/>
<feature type="non-terminal residue" evidence="1">
    <location>
        <position position="1"/>
    </location>
</feature>
<comment type="caution">
    <text evidence="1">The sequence shown here is derived from an EMBL/GenBank/DDBJ whole genome shotgun (WGS) entry which is preliminary data.</text>
</comment>
<reference evidence="1" key="1">
    <citation type="journal article" date="2021" name="mSystems">
        <title>Bacteria and Archaea Synergistically Convert Glycine Betaine to Biogenic Methane in the Formosa Cold Seep of the South China Sea.</title>
        <authorList>
            <person name="Li L."/>
            <person name="Zhang W."/>
            <person name="Zhang S."/>
            <person name="Song L."/>
            <person name="Sun Q."/>
            <person name="Zhang H."/>
            <person name="Xiang H."/>
            <person name="Dong X."/>
        </authorList>
    </citation>
    <scope>NUCLEOTIDE SEQUENCE</scope>
    <source>
        <strain evidence="1">LLY</strain>
    </source>
</reference>
<organism evidence="1 2">
    <name type="scientific">Methanococcoides seepicolus</name>
    <dbReference type="NCBI Taxonomy" id="2828780"/>
    <lineage>
        <taxon>Archaea</taxon>
        <taxon>Methanobacteriati</taxon>
        <taxon>Methanobacteriota</taxon>
        <taxon>Stenosarchaea group</taxon>
        <taxon>Methanomicrobia</taxon>
        <taxon>Methanosarcinales</taxon>
        <taxon>Methanosarcinaceae</taxon>
        <taxon>Methanococcoides</taxon>
    </lineage>
</organism>
<proteinExistence type="predicted"/>
<keyword evidence="2" id="KW-1185">Reference proteome</keyword>
<name>A0A9E5DCQ9_9EURY</name>
<sequence>SATVTITNATDPLENTISIDSVDIITRNAGKNLFVSAKAVVTIQNDVAGNTVSGSWTGATTDVDSGLTDGSGTLTFYSNEVKYKTKELTFTFNIDGSSLSATYPQ</sequence>